<feature type="compositionally biased region" description="Basic and acidic residues" evidence="1">
    <location>
        <begin position="879"/>
        <end position="891"/>
    </location>
</feature>
<sequence>MVEQKQRILTSLARIGDRDTYQIAVDDLEKVVLSVSDSPETLPVGAIAPQSLESLLHSIHECLRCTDWVTRKAASDVLIALAVHSTSLVADKADSTLTALEACRFDKIKPVRESLSEALNVWKNIAGKGESGTSVDQKDVSSEQCTLETNGETDPVMQGSSDDLSSNSDSISKAVLILRKKAPRLTGKDLNPEFFQKLEKGGSGDMPVEVILPSRQKNSSNSNTEDESDANASVSRSRPKGLCRIADAHPKQRHFGDFARAFEADETEVIQAEASSESRGNWPPLQRQLLHLERQQTHIMNMLQGFMGGSHDGMRSLENRVRGLERIVEEMSREMSIQSGKYNFNLLHPFEERYLLVPKMTFASDARGKVGAPRRSDVDGWDGPSYASSRNAQTSSRRTRGNGPMESEHSGNSRRAWDKSSVQIRLGEGPSARSVWQASKDEATLEAIRVAGEDGGGTSRTRRVSIPQAEAIMEDDDDDDRRGQERDPVWTCWSNAMHALRVGDTDSAFAEVLSTGDDLLLVKLMDKTGPVLDQLSCDIGNEVGAIAPQSLESLLHSIHECLRCTDWVTRKAASDVLIALAVHSTSLVADKTDSTLTVLEACRFDKIKPVRESLSEALNVWKNIAGKGESGTSGDQKDVSSEQCTLETNGETDPVMQGSSDDLSSNSDSISKAVLFLRKKAPRLTGKDLNPEFFQKLEKGGSGDMPVEVILPSRQKNSSNSNTEDESDANPSVSRSRPKGLCRIAGAHPKQRHFGDFARAFETDETEVIQAEASSESRGNWPPLQRQLLHLERQQTHIMNTLQDFMGGSHDGMRSLENRVRGLERIVEEMSREMSIQSGKGKAGAPRRSDVDGWDGPSYASSRNAQTSSRRTRGNGPMESEHSGNSRRAWDKSSVQIRLGEGPSARSVWQASKDEATLEAIRVAGEDGGGTSRTRRVSIPQAEAIMEDDDDDDRRGQERDPVWTCWSNAMHALRVGDTDSAFAEVLSTGDDLLLVKLMDKTGPVLDQLSCDIGNEVLNSIAQFLPDHTLFDVCLSWIQQLLEVSVENGADFMGIPLELKKEILLNLHEASLTVDPPEDWEGLAPDHLLLQLASNWNIELTFRPVKCS</sequence>
<dbReference type="GO" id="GO:0009826">
    <property type="term" value="P:unidimensional cell growth"/>
    <property type="evidence" value="ECO:0007669"/>
    <property type="project" value="TreeGrafter"/>
</dbReference>
<proteinExistence type="predicted"/>
<dbReference type="GO" id="GO:0010031">
    <property type="term" value="P:circumnutation"/>
    <property type="evidence" value="ECO:0007669"/>
    <property type="project" value="TreeGrafter"/>
</dbReference>
<name>A0A8S9GPU3_BRACR</name>
<dbReference type="InterPro" id="IPR033337">
    <property type="entry name" value="TORTIFOLIA1/SINE1-2"/>
</dbReference>
<feature type="domain" description="TORTIFOLIA1/SINE1-2 N-terminal" evidence="3">
    <location>
        <begin position="44"/>
        <end position="124"/>
    </location>
</feature>
<feature type="domain" description="TORTIFOLIA1/TORL1-2 C-terminal" evidence="2">
    <location>
        <begin position="962"/>
        <end position="1095"/>
    </location>
</feature>
<feature type="compositionally biased region" description="Polar residues" evidence="1">
    <location>
        <begin position="142"/>
        <end position="152"/>
    </location>
</feature>
<dbReference type="Pfam" id="PF24714">
    <property type="entry name" value="TOR1L1_N"/>
    <property type="match status" value="2"/>
</dbReference>
<dbReference type="GO" id="GO:0010005">
    <property type="term" value="C:cortical microtubule, transverse to long axis"/>
    <property type="evidence" value="ECO:0007669"/>
    <property type="project" value="TreeGrafter"/>
</dbReference>
<comment type="caution">
    <text evidence="4">The sequence shown here is derived from an EMBL/GenBank/DDBJ whole genome shotgun (WGS) entry which is preliminary data.</text>
</comment>
<dbReference type="SUPFAM" id="SSF48371">
    <property type="entry name" value="ARM repeat"/>
    <property type="match status" value="1"/>
</dbReference>
<gene>
    <name evidence="4" type="ORF">F2Q70_00022164</name>
</gene>
<organism evidence="4">
    <name type="scientific">Brassica cretica</name>
    <name type="common">Mustard</name>
    <dbReference type="NCBI Taxonomy" id="69181"/>
    <lineage>
        <taxon>Eukaryota</taxon>
        <taxon>Viridiplantae</taxon>
        <taxon>Streptophyta</taxon>
        <taxon>Embryophyta</taxon>
        <taxon>Tracheophyta</taxon>
        <taxon>Spermatophyta</taxon>
        <taxon>Magnoliopsida</taxon>
        <taxon>eudicotyledons</taxon>
        <taxon>Gunneridae</taxon>
        <taxon>Pentapetalae</taxon>
        <taxon>rosids</taxon>
        <taxon>malvids</taxon>
        <taxon>Brassicales</taxon>
        <taxon>Brassicaceae</taxon>
        <taxon>Brassiceae</taxon>
        <taxon>Brassica</taxon>
    </lineage>
</organism>
<feature type="compositionally biased region" description="Basic and acidic residues" evidence="1">
    <location>
        <begin position="406"/>
        <end position="418"/>
    </location>
</feature>
<evidence type="ECO:0000256" key="1">
    <source>
        <dbReference type="SAM" id="MobiDB-lite"/>
    </source>
</evidence>
<dbReference type="AlphaFoldDB" id="A0A8S9GPU3"/>
<dbReference type="Pfam" id="PF24713">
    <property type="entry name" value="TOR1L1_C"/>
    <property type="match status" value="1"/>
</dbReference>
<feature type="domain" description="TORTIFOLIA1/SINE1-2 N-terminal" evidence="3">
    <location>
        <begin position="542"/>
        <end position="623"/>
    </location>
</feature>
<dbReference type="PANTHER" id="PTHR31355:SF20">
    <property type="entry name" value="TORTIFOLIA1-LIKE PROTEIN 1"/>
    <property type="match status" value="1"/>
</dbReference>
<accession>A0A8S9GPU3</accession>
<feature type="compositionally biased region" description="Polar residues" evidence="1">
    <location>
        <begin position="641"/>
        <end position="651"/>
    </location>
</feature>
<evidence type="ECO:0000313" key="4">
    <source>
        <dbReference type="EMBL" id="KAF2546844.1"/>
    </source>
</evidence>
<feature type="region of interest" description="Disordered" evidence="1">
    <location>
        <begin position="625"/>
        <end position="666"/>
    </location>
</feature>
<protein>
    <recommendedName>
        <fullName evidence="5">TOG domain-containing protein</fullName>
    </recommendedName>
</protein>
<feature type="region of interest" description="Disordered" evidence="1">
    <location>
        <begin position="832"/>
        <end position="893"/>
    </location>
</feature>
<dbReference type="EMBL" id="QGKY02001925">
    <property type="protein sequence ID" value="KAF2546844.1"/>
    <property type="molecule type" value="Genomic_DNA"/>
</dbReference>
<dbReference type="InterPro" id="IPR057600">
    <property type="entry name" value="TORTIFOLIA1/SINE1-2_N"/>
</dbReference>
<dbReference type="InterPro" id="IPR016024">
    <property type="entry name" value="ARM-type_fold"/>
</dbReference>
<evidence type="ECO:0008006" key="5">
    <source>
        <dbReference type="Google" id="ProtNLM"/>
    </source>
</evidence>
<feature type="region of interest" description="Disordered" evidence="1">
    <location>
        <begin position="367"/>
        <end position="420"/>
    </location>
</feature>
<dbReference type="PANTHER" id="PTHR31355">
    <property type="entry name" value="MICROTUBULE-ASSOCIATED PROTEIN TORTIFOLIA1"/>
    <property type="match status" value="1"/>
</dbReference>
<dbReference type="InterPro" id="IPR057599">
    <property type="entry name" value="TORTIFOLIA1/TORL1-2_C"/>
</dbReference>
<feature type="region of interest" description="Disordered" evidence="1">
    <location>
        <begin position="214"/>
        <end position="239"/>
    </location>
</feature>
<evidence type="ECO:0000259" key="2">
    <source>
        <dbReference type="Pfam" id="PF24713"/>
    </source>
</evidence>
<feature type="compositionally biased region" description="Polar residues" evidence="1">
    <location>
        <begin position="859"/>
        <end position="869"/>
    </location>
</feature>
<reference evidence="4" key="1">
    <citation type="submission" date="2019-12" db="EMBL/GenBank/DDBJ databases">
        <title>Genome sequencing and annotation of Brassica cretica.</title>
        <authorList>
            <person name="Studholme D.J."/>
            <person name="Sarris P.F."/>
        </authorList>
    </citation>
    <scope>NUCLEOTIDE SEQUENCE</scope>
    <source>
        <strain evidence="4">PFS-102/07</strain>
        <tissue evidence="4">Leaf</tissue>
    </source>
</reference>
<feature type="region of interest" description="Disordered" evidence="1">
    <location>
        <begin position="129"/>
        <end position="167"/>
    </location>
</feature>
<feature type="region of interest" description="Disordered" evidence="1">
    <location>
        <begin position="713"/>
        <end position="748"/>
    </location>
</feature>
<evidence type="ECO:0000259" key="3">
    <source>
        <dbReference type="Pfam" id="PF24714"/>
    </source>
</evidence>
<dbReference type="GO" id="GO:0008017">
    <property type="term" value="F:microtubule binding"/>
    <property type="evidence" value="ECO:0007669"/>
    <property type="project" value="InterPro"/>
</dbReference>
<feature type="compositionally biased region" description="Polar residues" evidence="1">
    <location>
        <begin position="386"/>
        <end position="396"/>
    </location>
</feature>